<dbReference type="GO" id="GO:0005634">
    <property type="term" value="C:nucleus"/>
    <property type="evidence" value="ECO:0007669"/>
    <property type="project" value="TreeGrafter"/>
</dbReference>
<reference evidence="3" key="1">
    <citation type="submission" date="2021-04" db="EMBL/GenBank/DDBJ databases">
        <authorList>
            <person name="Tunstrom K."/>
        </authorList>
    </citation>
    <scope>NUCLEOTIDE SEQUENCE</scope>
</reference>
<dbReference type="PANTHER" id="PTHR12243:SF67">
    <property type="entry name" value="COREPRESSOR OF PANGOLIN, ISOFORM A-RELATED"/>
    <property type="match status" value="1"/>
</dbReference>
<accession>A0A8S3WN29</accession>
<dbReference type="InterPro" id="IPR006578">
    <property type="entry name" value="MADF-dom"/>
</dbReference>
<dbReference type="GO" id="GO:0006357">
    <property type="term" value="P:regulation of transcription by RNA polymerase II"/>
    <property type="evidence" value="ECO:0007669"/>
    <property type="project" value="TreeGrafter"/>
</dbReference>
<comment type="caution">
    <text evidence="3">The sequence shown here is derived from an EMBL/GenBank/DDBJ whole genome shotgun (WGS) entry which is preliminary data.</text>
</comment>
<evidence type="ECO:0000256" key="1">
    <source>
        <dbReference type="SAM" id="MobiDB-lite"/>
    </source>
</evidence>
<feature type="compositionally biased region" description="Polar residues" evidence="1">
    <location>
        <begin position="130"/>
        <end position="174"/>
    </location>
</feature>
<dbReference type="GO" id="GO:0005667">
    <property type="term" value="C:transcription regulator complex"/>
    <property type="evidence" value="ECO:0007669"/>
    <property type="project" value="TreeGrafter"/>
</dbReference>
<feature type="domain" description="MADF" evidence="2">
    <location>
        <begin position="10"/>
        <end position="112"/>
    </location>
</feature>
<feature type="compositionally biased region" description="Basic and acidic residues" evidence="1">
    <location>
        <begin position="181"/>
        <end position="190"/>
    </location>
</feature>
<feature type="region of interest" description="Disordered" evidence="1">
    <location>
        <begin position="130"/>
        <end position="190"/>
    </location>
</feature>
<evidence type="ECO:0000313" key="3">
    <source>
        <dbReference type="EMBL" id="CAG4967661.1"/>
    </source>
</evidence>
<dbReference type="OrthoDB" id="7470341at2759"/>
<dbReference type="SMART" id="SM00595">
    <property type="entry name" value="MADF"/>
    <property type="match status" value="1"/>
</dbReference>
<dbReference type="Proteomes" id="UP000691718">
    <property type="component" value="Unassembled WGS sequence"/>
</dbReference>
<dbReference type="EMBL" id="CAJQZP010000541">
    <property type="protein sequence ID" value="CAG4967661.1"/>
    <property type="molecule type" value="Genomic_DNA"/>
</dbReference>
<dbReference type="InterPro" id="IPR039353">
    <property type="entry name" value="TF_Adf1"/>
</dbReference>
<keyword evidence="4" id="KW-1185">Reference proteome</keyword>
<dbReference type="Pfam" id="PF10545">
    <property type="entry name" value="MADF_DNA_bdg"/>
    <property type="match status" value="1"/>
</dbReference>
<organism evidence="3 4">
    <name type="scientific">Parnassius apollo</name>
    <name type="common">Apollo butterfly</name>
    <name type="synonym">Papilio apollo</name>
    <dbReference type="NCBI Taxonomy" id="110799"/>
    <lineage>
        <taxon>Eukaryota</taxon>
        <taxon>Metazoa</taxon>
        <taxon>Ecdysozoa</taxon>
        <taxon>Arthropoda</taxon>
        <taxon>Hexapoda</taxon>
        <taxon>Insecta</taxon>
        <taxon>Pterygota</taxon>
        <taxon>Neoptera</taxon>
        <taxon>Endopterygota</taxon>
        <taxon>Lepidoptera</taxon>
        <taxon>Glossata</taxon>
        <taxon>Ditrysia</taxon>
        <taxon>Papilionoidea</taxon>
        <taxon>Papilionidae</taxon>
        <taxon>Parnassiinae</taxon>
        <taxon>Parnassini</taxon>
        <taxon>Parnassius</taxon>
        <taxon>Parnassius</taxon>
    </lineage>
</organism>
<dbReference type="PANTHER" id="PTHR12243">
    <property type="entry name" value="MADF DOMAIN TRANSCRIPTION FACTOR"/>
    <property type="match status" value="1"/>
</dbReference>
<dbReference type="AlphaFoldDB" id="A0A8S3WN29"/>
<name>A0A8S3WN29_PARAO</name>
<evidence type="ECO:0000313" key="4">
    <source>
        <dbReference type="Proteomes" id="UP000691718"/>
    </source>
</evidence>
<protein>
    <submittedName>
        <fullName evidence="3">(apollo) hypothetical protein</fullName>
    </submittedName>
</protein>
<proteinExistence type="predicted"/>
<sequence length="190" mass="21801">MSAENLDTERVITEVRGQPSLWDLSEILYKDRDAKLRAWTEVCRALFPGYDDLPDKEKQEIVKQVQLRWRTARDAYMKCKNSLKNVKSGSGGGKKSKYVYFEHMQFLDIKLIVDTIESINECQNTNETCSILPPSHSTHNQSQLPSTSRDAGNSSEITLTPPTISKPNQTTFQKNPKKPKNREDSEKKFF</sequence>
<gene>
    <name evidence="3" type="ORF">PAPOLLO_LOCUS7834</name>
</gene>
<dbReference type="PROSITE" id="PS51029">
    <property type="entry name" value="MADF"/>
    <property type="match status" value="1"/>
</dbReference>
<evidence type="ECO:0000259" key="2">
    <source>
        <dbReference type="PROSITE" id="PS51029"/>
    </source>
</evidence>